<reference evidence="2" key="2">
    <citation type="submission" date="2015-01" db="EMBL/GenBank/DDBJ databases">
        <title>Evolutionary Origins and Diversification of the Mycorrhizal Mutualists.</title>
        <authorList>
            <consortium name="DOE Joint Genome Institute"/>
            <consortium name="Mycorrhizal Genomics Consortium"/>
            <person name="Kohler A."/>
            <person name="Kuo A."/>
            <person name="Nagy L.G."/>
            <person name="Floudas D."/>
            <person name="Copeland A."/>
            <person name="Barry K.W."/>
            <person name="Cichocki N."/>
            <person name="Veneault-Fourrey C."/>
            <person name="LaButti K."/>
            <person name="Lindquist E.A."/>
            <person name="Lipzen A."/>
            <person name="Lundell T."/>
            <person name="Morin E."/>
            <person name="Murat C."/>
            <person name="Riley R."/>
            <person name="Ohm R."/>
            <person name="Sun H."/>
            <person name="Tunlid A."/>
            <person name="Henrissat B."/>
            <person name="Grigoriev I.V."/>
            <person name="Hibbett D.S."/>
            <person name="Martin F."/>
        </authorList>
    </citation>
    <scope>NUCLEOTIDE SEQUENCE [LARGE SCALE GENOMIC DNA]</scope>
    <source>
        <strain evidence="2">Ve08.2h10</strain>
    </source>
</reference>
<dbReference type="OrthoDB" id="3264327at2759"/>
<reference evidence="1 2" key="1">
    <citation type="submission" date="2014-04" db="EMBL/GenBank/DDBJ databases">
        <authorList>
            <consortium name="DOE Joint Genome Institute"/>
            <person name="Kuo A."/>
            <person name="Kohler A."/>
            <person name="Jargeat P."/>
            <person name="Nagy L.G."/>
            <person name="Floudas D."/>
            <person name="Copeland A."/>
            <person name="Barry K.W."/>
            <person name="Cichocki N."/>
            <person name="Veneault-Fourrey C."/>
            <person name="LaButti K."/>
            <person name="Lindquist E.A."/>
            <person name="Lipzen A."/>
            <person name="Lundell T."/>
            <person name="Morin E."/>
            <person name="Murat C."/>
            <person name="Sun H."/>
            <person name="Tunlid A."/>
            <person name="Henrissat B."/>
            <person name="Grigoriev I.V."/>
            <person name="Hibbett D.S."/>
            <person name="Martin F."/>
            <person name="Nordberg H.P."/>
            <person name="Cantor M.N."/>
            <person name="Hua S.X."/>
        </authorList>
    </citation>
    <scope>NUCLEOTIDE SEQUENCE [LARGE SCALE GENOMIC DNA]</scope>
    <source>
        <strain evidence="1 2">Ve08.2h10</strain>
    </source>
</reference>
<evidence type="ECO:0000313" key="1">
    <source>
        <dbReference type="EMBL" id="KIK71775.1"/>
    </source>
</evidence>
<protein>
    <submittedName>
        <fullName evidence="1">Unplaced genomic scaffold scaffold_6859, whole genome shotgun sequence</fullName>
    </submittedName>
</protein>
<name>A0A0D0D4L0_9AGAM</name>
<sequence>NIICTVNVQHDCMTSGCNSTRSVFERQERLLTTRTKDVVDHVPTNAYILNTYALHNYRWITAVVP</sequence>
<keyword evidence="2" id="KW-1185">Reference proteome</keyword>
<feature type="non-terminal residue" evidence="1">
    <location>
        <position position="65"/>
    </location>
</feature>
<evidence type="ECO:0000313" key="2">
    <source>
        <dbReference type="Proteomes" id="UP000054538"/>
    </source>
</evidence>
<feature type="non-terminal residue" evidence="1">
    <location>
        <position position="1"/>
    </location>
</feature>
<dbReference type="HOGENOM" id="CLU_157667_2_1_1"/>
<dbReference type="EMBL" id="KN831681">
    <property type="protein sequence ID" value="KIK71775.1"/>
    <property type="molecule type" value="Genomic_DNA"/>
</dbReference>
<gene>
    <name evidence="1" type="ORF">PAXRUDRAFT_72744</name>
</gene>
<accession>A0A0D0D4L0</accession>
<dbReference type="AlphaFoldDB" id="A0A0D0D4L0"/>
<proteinExistence type="predicted"/>
<dbReference type="InParanoid" id="A0A0D0D4L0"/>
<dbReference type="Proteomes" id="UP000054538">
    <property type="component" value="Unassembled WGS sequence"/>
</dbReference>
<organism evidence="1 2">
    <name type="scientific">Paxillus rubicundulus Ve08.2h10</name>
    <dbReference type="NCBI Taxonomy" id="930991"/>
    <lineage>
        <taxon>Eukaryota</taxon>
        <taxon>Fungi</taxon>
        <taxon>Dikarya</taxon>
        <taxon>Basidiomycota</taxon>
        <taxon>Agaricomycotina</taxon>
        <taxon>Agaricomycetes</taxon>
        <taxon>Agaricomycetidae</taxon>
        <taxon>Boletales</taxon>
        <taxon>Paxilineae</taxon>
        <taxon>Paxillaceae</taxon>
        <taxon>Paxillus</taxon>
    </lineage>
</organism>